<evidence type="ECO:0000313" key="1">
    <source>
        <dbReference type="EMBL" id="KAI9271513.1"/>
    </source>
</evidence>
<keyword evidence="2" id="KW-1185">Reference proteome</keyword>
<reference evidence="1" key="1">
    <citation type="journal article" date="2022" name="IScience">
        <title>Evolution of zygomycete secretomes and the origins of terrestrial fungal ecologies.</title>
        <authorList>
            <person name="Chang Y."/>
            <person name="Wang Y."/>
            <person name="Mondo S."/>
            <person name="Ahrendt S."/>
            <person name="Andreopoulos W."/>
            <person name="Barry K."/>
            <person name="Beard J."/>
            <person name="Benny G.L."/>
            <person name="Blankenship S."/>
            <person name="Bonito G."/>
            <person name="Cuomo C."/>
            <person name="Desiro A."/>
            <person name="Gervers K.A."/>
            <person name="Hundley H."/>
            <person name="Kuo A."/>
            <person name="LaButti K."/>
            <person name="Lang B.F."/>
            <person name="Lipzen A."/>
            <person name="O'Donnell K."/>
            <person name="Pangilinan J."/>
            <person name="Reynolds N."/>
            <person name="Sandor L."/>
            <person name="Smith M.E."/>
            <person name="Tsang A."/>
            <person name="Grigoriev I.V."/>
            <person name="Stajich J.E."/>
            <person name="Spatafora J.W."/>
        </authorList>
    </citation>
    <scope>NUCLEOTIDE SEQUENCE</scope>
    <source>
        <strain evidence="1">RSA 2281</strain>
    </source>
</reference>
<organism evidence="1 2">
    <name type="scientific">Phascolomyces articulosus</name>
    <dbReference type="NCBI Taxonomy" id="60185"/>
    <lineage>
        <taxon>Eukaryota</taxon>
        <taxon>Fungi</taxon>
        <taxon>Fungi incertae sedis</taxon>
        <taxon>Mucoromycota</taxon>
        <taxon>Mucoromycotina</taxon>
        <taxon>Mucoromycetes</taxon>
        <taxon>Mucorales</taxon>
        <taxon>Lichtheimiaceae</taxon>
        <taxon>Phascolomyces</taxon>
    </lineage>
</organism>
<dbReference type="EMBL" id="JAIXMP010000006">
    <property type="protein sequence ID" value="KAI9271513.1"/>
    <property type="molecule type" value="Genomic_DNA"/>
</dbReference>
<proteinExistence type="predicted"/>
<protein>
    <submittedName>
        <fullName evidence="1">Uncharacterized protein</fullName>
    </submittedName>
</protein>
<dbReference type="Proteomes" id="UP001209540">
    <property type="component" value="Unassembled WGS sequence"/>
</dbReference>
<dbReference type="AlphaFoldDB" id="A0AAD5KMG3"/>
<comment type="caution">
    <text evidence="1">The sequence shown here is derived from an EMBL/GenBank/DDBJ whole genome shotgun (WGS) entry which is preliminary data.</text>
</comment>
<evidence type="ECO:0000313" key="2">
    <source>
        <dbReference type="Proteomes" id="UP001209540"/>
    </source>
</evidence>
<name>A0AAD5KMG3_9FUNG</name>
<reference evidence="1" key="2">
    <citation type="submission" date="2023-02" db="EMBL/GenBank/DDBJ databases">
        <authorList>
            <consortium name="DOE Joint Genome Institute"/>
            <person name="Mondo S.J."/>
            <person name="Chang Y."/>
            <person name="Wang Y."/>
            <person name="Ahrendt S."/>
            <person name="Andreopoulos W."/>
            <person name="Barry K."/>
            <person name="Beard J."/>
            <person name="Benny G.L."/>
            <person name="Blankenship S."/>
            <person name="Bonito G."/>
            <person name="Cuomo C."/>
            <person name="Desiro A."/>
            <person name="Gervers K.A."/>
            <person name="Hundley H."/>
            <person name="Kuo A."/>
            <person name="LaButti K."/>
            <person name="Lang B.F."/>
            <person name="Lipzen A."/>
            <person name="O'Donnell K."/>
            <person name="Pangilinan J."/>
            <person name="Reynolds N."/>
            <person name="Sandor L."/>
            <person name="Smith M.W."/>
            <person name="Tsang A."/>
            <person name="Grigoriev I.V."/>
            <person name="Stajich J.E."/>
            <person name="Spatafora J.W."/>
        </authorList>
    </citation>
    <scope>NUCLEOTIDE SEQUENCE</scope>
    <source>
        <strain evidence="1">RSA 2281</strain>
    </source>
</reference>
<accession>A0AAD5KMG3</accession>
<sequence>MDKELMWILESTGRKAEEEVYMFGSTLNFCHSFILDPWDSTYEAASVFTIVDLNEVKHYNKQEIPSINNDTLAYLNLFKEVREAILSKQSWDDQFNRDEYHDLDWIHHCYYTIVREFEYSGLYGDDKSETWLLAHVRTVVDHVFDNLPLSVVCGESASLASSTRKNKGRIP</sequence>
<gene>
    <name evidence="1" type="ORF">BDA99DRAFT_500281</name>
</gene>